<sequence>MVLEIVGWTLVIALFIIGMIGTVYPVLPSVVAIYFAFFVYGWFFTFDRYDVWFWIIQTLIVVVLVVADYLVGAYGTKKFGGSRLAIILSVVGLIVGPWVIPAFGLILGPLIGAVAAELIQGRDVNSALRVGWGTVLGLFASAVVKIILQLAMIGIWIFWITWIGIQ</sequence>
<name>A0ABU1IWW2_9BACL</name>
<keyword evidence="3" id="KW-1185">Reference proteome</keyword>
<evidence type="ECO:0000256" key="1">
    <source>
        <dbReference type="SAM" id="Phobius"/>
    </source>
</evidence>
<dbReference type="RefSeq" id="WP_188776940.1">
    <property type="nucleotide sequence ID" value="NZ_BMMB01000008.1"/>
</dbReference>
<dbReference type="InterPro" id="IPR007403">
    <property type="entry name" value="DUF456"/>
</dbReference>
<keyword evidence="1" id="KW-0812">Transmembrane</keyword>
<accession>A0ABU1IWW2</accession>
<gene>
    <name evidence="2" type="ORF">JOC58_001639</name>
</gene>
<evidence type="ECO:0000313" key="2">
    <source>
        <dbReference type="EMBL" id="MDR6243746.1"/>
    </source>
</evidence>
<dbReference type="Pfam" id="PF04306">
    <property type="entry name" value="DUF456"/>
    <property type="match status" value="1"/>
</dbReference>
<organism evidence="2 3">
    <name type="scientific">Paenibacillus hunanensis</name>
    <dbReference type="NCBI Taxonomy" id="539262"/>
    <lineage>
        <taxon>Bacteria</taxon>
        <taxon>Bacillati</taxon>
        <taxon>Bacillota</taxon>
        <taxon>Bacilli</taxon>
        <taxon>Bacillales</taxon>
        <taxon>Paenibacillaceae</taxon>
        <taxon>Paenibacillus</taxon>
    </lineage>
</organism>
<feature type="transmembrane region" description="Helical" evidence="1">
    <location>
        <begin position="12"/>
        <end position="45"/>
    </location>
</feature>
<keyword evidence="1" id="KW-1133">Transmembrane helix</keyword>
<dbReference type="PANTHER" id="PTHR39165">
    <property type="entry name" value="IG HYPOTHETICAL 17883"/>
    <property type="match status" value="1"/>
</dbReference>
<evidence type="ECO:0000313" key="3">
    <source>
        <dbReference type="Proteomes" id="UP001185028"/>
    </source>
</evidence>
<protein>
    <submittedName>
        <fullName evidence="2">Uncharacterized protein YqgC (DUF456 family)</fullName>
    </submittedName>
</protein>
<feature type="transmembrane region" description="Helical" evidence="1">
    <location>
        <begin position="51"/>
        <end position="72"/>
    </location>
</feature>
<proteinExistence type="predicted"/>
<feature type="transmembrane region" description="Helical" evidence="1">
    <location>
        <begin position="84"/>
        <end position="115"/>
    </location>
</feature>
<dbReference type="Proteomes" id="UP001185028">
    <property type="component" value="Unassembled WGS sequence"/>
</dbReference>
<reference evidence="2 3" key="1">
    <citation type="submission" date="2023-07" db="EMBL/GenBank/DDBJ databases">
        <title>Genomic Encyclopedia of Type Strains, Phase IV (KMG-IV): sequencing the most valuable type-strain genomes for metagenomic binning, comparative biology and taxonomic classification.</title>
        <authorList>
            <person name="Goeker M."/>
        </authorList>
    </citation>
    <scope>NUCLEOTIDE SEQUENCE [LARGE SCALE GENOMIC DNA]</scope>
    <source>
        <strain evidence="2 3">DSM 22170</strain>
    </source>
</reference>
<dbReference type="PANTHER" id="PTHR39165:SF1">
    <property type="entry name" value="DUF456 DOMAIN-CONTAINING PROTEIN"/>
    <property type="match status" value="1"/>
</dbReference>
<dbReference type="EMBL" id="JAVDQH010000005">
    <property type="protein sequence ID" value="MDR6243746.1"/>
    <property type="molecule type" value="Genomic_DNA"/>
</dbReference>
<keyword evidence="1" id="KW-0472">Membrane</keyword>
<comment type="caution">
    <text evidence="2">The sequence shown here is derived from an EMBL/GenBank/DDBJ whole genome shotgun (WGS) entry which is preliminary data.</text>
</comment>
<feature type="transmembrane region" description="Helical" evidence="1">
    <location>
        <begin position="135"/>
        <end position="165"/>
    </location>
</feature>